<dbReference type="InterPro" id="IPR019901">
    <property type="entry name" value="Ergot_alkaloid_biosynthesis"/>
</dbReference>
<reference evidence="7 8" key="1">
    <citation type="journal article" date="2018" name="Evol. Lett.">
        <title>Horizontal gene cluster transfer increased hallucinogenic mushroom diversity.</title>
        <authorList>
            <person name="Reynolds H.T."/>
            <person name="Vijayakumar V."/>
            <person name="Gluck-Thaler E."/>
            <person name="Korotkin H.B."/>
            <person name="Matheny P.B."/>
            <person name="Slot J.C."/>
        </authorList>
    </citation>
    <scope>NUCLEOTIDE SEQUENCE [LARGE SCALE GENOMIC DNA]</scope>
    <source>
        <strain evidence="7 8">SRW20</strain>
    </source>
</reference>
<dbReference type="Proteomes" id="UP000284706">
    <property type="component" value="Unassembled WGS sequence"/>
</dbReference>
<dbReference type="GO" id="GO:0035835">
    <property type="term" value="P:indole alkaloid biosynthetic process"/>
    <property type="evidence" value="ECO:0007669"/>
    <property type="project" value="UniProtKB-UniPathway"/>
</dbReference>
<dbReference type="GO" id="GO:0016747">
    <property type="term" value="F:acyltransferase activity, transferring groups other than amino-acyl groups"/>
    <property type="evidence" value="ECO:0007669"/>
    <property type="project" value="InterPro"/>
</dbReference>
<evidence type="ECO:0000256" key="3">
    <source>
        <dbReference type="ARBA" id="ARBA00022589"/>
    </source>
</evidence>
<dbReference type="OrthoDB" id="3145038at2759"/>
<dbReference type="EMBL" id="NHYE01005617">
    <property type="protein sequence ID" value="PPQ66967.1"/>
    <property type="molecule type" value="Genomic_DNA"/>
</dbReference>
<dbReference type="InterPro" id="IPR036047">
    <property type="entry name" value="F-box-like_dom_sf"/>
</dbReference>
<dbReference type="SUPFAM" id="SSF51735">
    <property type="entry name" value="NAD(P)-binding Rossmann-fold domains"/>
    <property type="match status" value="1"/>
</dbReference>
<comment type="caution">
    <text evidence="7">The sequence shown here is derived from an EMBL/GenBank/DDBJ whole genome shotgun (WGS) entry which is preliminary data.</text>
</comment>
<comment type="pathway">
    <text evidence="1">Alkaloid biosynthesis; ergot alkaloid biosynthesis.</text>
</comment>
<dbReference type="PANTHER" id="PTHR43162:SF1">
    <property type="entry name" value="PRESTALK A DIFFERENTIATION PROTEIN A"/>
    <property type="match status" value="1"/>
</dbReference>
<dbReference type="Gene3D" id="3.90.25.10">
    <property type="entry name" value="UDP-galactose 4-epimerase, domain 1"/>
    <property type="match status" value="1"/>
</dbReference>
<feature type="domain" description="F-box" evidence="5">
    <location>
        <begin position="283"/>
        <end position="329"/>
    </location>
</feature>
<dbReference type="GO" id="GO:0016491">
    <property type="term" value="F:oxidoreductase activity"/>
    <property type="evidence" value="ECO:0007669"/>
    <property type="project" value="UniProtKB-KW"/>
</dbReference>
<dbReference type="Gene3D" id="3.40.50.720">
    <property type="entry name" value="NAD(P)-binding Rossmann-like Domain"/>
    <property type="match status" value="1"/>
</dbReference>
<keyword evidence="3" id="KW-0017">Alkaloid metabolism</keyword>
<organism evidence="7 8">
    <name type="scientific">Gymnopilus dilepis</name>
    <dbReference type="NCBI Taxonomy" id="231916"/>
    <lineage>
        <taxon>Eukaryota</taxon>
        <taxon>Fungi</taxon>
        <taxon>Dikarya</taxon>
        <taxon>Basidiomycota</taxon>
        <taxon>Agaricomycotina</taxon>
        <taxon>Agaricomycetes</taxon>
        <taxon>Agaricomycetidae</taxon>
        <taxon>Agaricales</taxon>
        <taxon>Agaricineae</taxon>
        <taxon>Hymenogastraceae</taxon>
        <taxon>Gymnopilus</taxon>
    </lineage>
</organism>
<dbReference type="InterPro" id="IPR036291">
    <property type="entry name" value="NAD(P)-bd_dom_sf"/>
</dbReference>
<evidence type="ECO:0000259" key="5">
    <source>
        <dbReference type="PROSITE" id="PS50181"/>
    </source>
</evidence>
<evidence type="ECO:0000256" key="4">
    <source>
        <dbReference type="ARBA" id="ARBA00023002"/>
    </source>
</evidence>
<dbReference type="UniPathway" id="UPA00327"/>
<evidence type="ECO:0000256" key="2">
    <source>
        <dbReference type="ARBA" id="ARBA00005372"/>
    </source>
</evidence>
<keyword evidence="8" id="KW-1185">Reference proteome</keyword>
<feature type="domain" description="N-acetyltransferase" evidence="6">
    <location>
        <begin position="794"/>
        <end position="968"/>
    </location>
</feature>
<dbReference type="AlphaFoldDB" id="A0A409VL54"/>
<dbReference type="NCBIfam" id="TIGR03649">
    <property type="entry name" value="ergot_EASG"/>
    <property type="match status" value="1"/>
</dbReference>
<dbReference type="PROSITE" id="PS51186">
    <property type="entry name" value="GNAT"/>
    <property type="match status" value="1"/>
</dbReference>
<protein>
    <recommendedName>
        <fullName evidence="9">F-box domain-containing protein</fullName>
    </recommendedName>
</protein>
<evidence type="ECO:0000259" key="6">
    <source>
        <dbReference type="PROSITE" id="PS51186"/>
    </source>
</evidence>
<evidence type="ECO:0008006" key="9">
    <source>
        <dbReference type="Google" id="ProtNLM"/>
    </source>
</evidence>
<dbReference type="InterPro" id="IPR051604">
    <property type="entry name" value="Ergot_Alk_Oxidoreductase"/>
</dbReference>
<dbReference type="SUPFAM" id="SSF81383">
    <property type="entry name" value="F-box domain"/>
    <property type="match status" value="1"/>
</dbReference>
<dbReference type="Pfam" id="PF00646">
    <property type="entry name" value="F-box"/>
    <property type="match status" value="1"/>
</dbReference>
<dbReference type="PANTHER" id="PTHR43162">
    <property type="match status" value="1"/>
</dbReference>
<evidence type="ECO:0000256" key="1">
    <source>
        <dbReference type="ARBA" id="ARBA00005107"/>
    </source>
</evidence>
<proteinExistence type="inferred from homology"/>
<evidence type="ECO:0000313" key="7">
    <source>
        <dbReference type="EMBL" id="PPQ66967.1"/>
    </source>
</evidence>
<comment type="similarity">
    <text evidence="2">Belongs to the fgaFS/easG family.</text>
</comment>
<name>A0A409VL54_9AGAR</name>
<accession>A0A409VL54</accession>
<dbReference type="Gene3D" id="3.40.630.30">
    <property type="match status" value="1"/>
</dbReference>
<dbReference type="InterPro" id="IPR000182">
    <property type="entry name" value="GNAT_dom"/>
</dbReference>
<dbReference type="PROSITE" id="PS50181">
    <property type="entry name" value="FBOX"/>
    <property type="match status" value="1"/>
</dbReference>
<dbReference type="SUPFAM" id="SSF55729">
    <property type="entry name" value="Acyl-CoA N-acyltransferases (Nat)"/>
    <property type="match status" value="1"/>
</dbReference>
<dbReference type="Pfam" id="PF13302">
    <property type="entry name" value="Acetyltransf_3"/>
    <property type="match status" value="1"/>
</dbReference>
<dbReference type="InParanoid" id="A0A409VL54"/>
<evidence type="ECO:0000313" key="8">
    <source>
        <dbReference type="Proteomes" id="UP000284706"/>
    </source>
</evidence>
<keyword evidence="4" id="KW-0560">Oxidoreductase</keyword>
<dbReference type="InterPro" id="IPR016181">
    <property type="entry name" value="Acyl_CoA_acyltransferase"/>
</dbReference>
<gene>
    <name evidence="7" type="ORF">CVT26_009998</name>
</gene>
<dbReference type="InterPro" id="IPR001810">
    <property type="entry name" value="F-box_dom"/>
</dbReference>
<sequence>MTTLIIGGSGKTGHALARLLKEADKPVLLTSRSGSVPEGFKGVAFDWTAAATFDNPFKADPAIDRVYLIAPRVVGMLAVVRPFIELAKIKGVKRFVFLSATQVKPGDPNLGQIHQYLIDIGVDYVVLRPTWFIQNFATNLAYSIKENNEISSATGEGKIPLVAVDDIAQAAFNALTAEPAPNSDYFLVGPELWSYDEVAQLMSSVLGREIRHKKVGEEERKQIFIRNGLAPDLASRLAQMEVRVSQGSEARSRDYYVSLSLSTCAVSAMALAPPPLSSPDRMACHFSNLPLDIHNTILELLSPSDVISLRKTCRIMSEETSQRFLWVKMVERICEENTVYLPSFPLDEMSLLDLEYVAMAPKRWEMLAFERRSMEDELLAYSPRIIKQGISVGDDDTMDIYLVPGGRFLVILQPGYLSLWDLGHVSALAADRSKPKEISRMKTGCTSYTVHASADGSALRILAVTYDIPRTRYEVLEIFPWKPFPKFTPIATLSVWSQYSLNFTSVCGDRLTLVYGPIIKIWDFKADAWASWNTAQELHRQILMTTDTIILIDEDDLSVWDVPKLKSNASALSQDFEPDIPVKPRCTIRYPDGYSPPAAFTCKGLCDWYTGSPQPLWYDLLHTSDEGYLHHFDRFEADISDLQNLNATIKRLPSFELPQVGYVVADSFIMPYRACGQNIVVAWRSRQGVHCHIGSSSSTCPRRGDVTLRLTKSAESSSISFCPVSGRLAYIKATGIEVIDYLWPNDVSRSAVRSTKCKYHTSTKSSFFRHSGRDWLGTSGIIQDSMFNLPKSGIKLRAIRPSDLDDILALHNDLDVALYATSGFATPQGETRRESYKNNADKAEMFCVAEISPEIPGDDEKEAKTPEFVGIAALWARSERGQRHSSYAINLRKKFWGRGYGTEITRFMVDYAFRNLNMHRISLEVIEGNDKALSIYKKCGFVLEGVARKANWIDGGWRDVNMMGMLVDDWLEFKQGSNVAD</sequence>